<protein>
    <submittedName>
        <fullName evidence="1">Uncharacterized protein</fullName>
    </submittedName>
</protein>
<dbReference type="AlphaFoldDB" id="A0AA39IU87"/>
<organism evidence="1 2">
    <name type="scientific">Armillaria borealis</name>
    <dbReference type="NCBI Taxonomy" id="47425"/>
    <lineage>
        <taxon>Eukaryota</taxon>
        <taxon>Fungi</taxon>
        <taxon>Dikarya</taxon>
        <taxon>Basidiomycota</taxon>
        <taxon>Agaricomycotina</taxon>
        <taxon>Agaricomycetes</taxon>
        <taxon>Agaricomycetidae</taxon>
        <taxon>Agaricales</taxon>
        <taxon>Marasmiineae</taxon>
        <taxon>Physalacriaceae</taxon>
        <taxon>Armillaria</taxon>
    </lineage>
</organism>
<accession>A0AA39IU87</accession>
<dbReference type="EMBL" id="JAUEPT010000204">
    <property type="protein sequence ID" value="KAK0429836.1"/>
    <property type="molecule type" value="Genomic_DNA"/>
</dbReference>
<comment type="caution">
    <text evidence="1">The sequence shown here is derived from an EMBL/GenBank/DDBJ whole genome shotgun (WGS) entry which is preliminary data.</text>
</comment>
<gene>
    <name evidence="1" type="ORF">EV421DRAFT_1863805</name>
</gene>
<dbReference type="Proteomes" id="UP001175226">
    <property type="component" value="Unassembled WGS sequence"/>
</dbReference>
<evidence type="ECO:0000313" key="2">
    <source>
        <dbReference type="Proteomes" id="UP001175226"/>
    </source>
</evidence>
<name>A0AA39IU87_9AGAR</name>
<keyword evidence="2" id="KW-1185">Reference proteome</keyword>
<proteinExistence type="predicted"/>
<sequence length="121" mass="13638">MSAIPSILISFLTTERSSACLGIWRNEEMGEWSLDWTPCYPQTNKHLLDEPKFEVPREREPGNDNGGDGLGEDTYFAMDIDMLERQGERDKNFILLLANGARKILLALDSGTPLITEALHE</sequence>
<evidence type="ECO:0000313" key="1">
    <source>
        <dbReference type="EMBL" id="KAK0429836.1"/>
    </source>
</evidence>
<reference evidence="1" key="1">
    <citation type="submission" date="2023-06" db="EMBL/GenBank/DDBJ databases">
        <authorList>
            <consortium name="Lawrence Berkeley National Laboratory"/>
            <person name="Ahrendt S."/>
            <person name="Sahu N."/>
            <person name="Indic B."/>
            <person name="Wong-Bajracharya J."/>
            <person name="Merenyi Z."/>
            <person name="Ke H.-M."/>
            <person name="Monk M."/>
            <person name="Kocsube S."/>
            <person name="Drula E."/>
            <person name="Lipzen A."/>
            <person name="Balint B."/>
            <person name="Henrissat B."/>
            <person name="Andreopoulos B."/>
            <person name="Martin F.M."/>
            <person name="Harder C.B."/>
            <person name="Rigling D."/>
            <person name="Ford K.L."/>
            <person name="Foster G.D."/>
            <person name="Pangilinan J."/>
            <person name="Papanicolaou A."/>
            <person name="Barry K."/>
            <person name="LaButti K."/>
            <person name="Viragh M."/>
            <person name="Koriabine M."/>
            <person name="Yan M."/>
            <person name="Riley R."/>
            <person name="Champramary S."/>
            <person name="Plett K.L."/>
            <person name="Tsai I.J."/>
            <person name="Slot J."/>
            <person name="Sipos G."/>
            <person name="Plett J."/>
            <person name="Nagy L.G."/>
            <person name="Grigoriev I.V."/>
        </authorList>
    </citation>
    <scope>NUCLEOTIDE SEQUENCE</scope>
    <source>
        <strain evidence="1">FPL87.14</strain>
    </source>
</reference>